<name>A0A6D2K7Q4_9BRAS</name>
<keyword evidence="2" id="KW-1185">Reference proteome</keyword>
<sequence>MKYDIVFGDYRNKIHWWKKYFFFVKINRASVGKIKADQIRTEWVKSPGPSRRARPNGELKEKFRLLKELQPSIVA</sequence>
<reference evidence="1" key="1">
    <citation type="submission" date="2020-01" db="EMBL/GenBank/DDBJ databases">
        <authorList>
            <person name="Mishra B."/>
        </authorList>
    </citation>
    <scope>NUCLEOTIDE SEQUENCE [LARGE SCALE GENOMIC DNA]</scope>
</reference>
<dbReference type="OrthoDB" id="1093811at2759"/>
<organism evidence="1 2">
    <name type="scientific">Microthlaspi erraticum</name>
    <dbReference type="NCBI Taxonomy" id="1685480"/>
    <lineage>
        <taxon>Eukaryota</taxon>
        <taxon>Viridiplantae</taxon>
        <taxon>Streptophyta</taxon>
        <taxon>Embryophyta</taxon>
        <taxon>Tracheophyta</taxon>
        <taxon>Spermatophyta</taxon>
        <taxon>Magnoliopsida</taxon>
        <taxon>eudicotyledons</taxon>
        <taxon>Gunneridae</taxon>
        <taxon>Pentapetalae</taxon>
        <taxon>rosids</taxon>
        <taxon>malvids</taxon>
        <taxon>Brassicales</taxon>
        <taxon>Brassicaceae</taxon>
        <taxon>Coluteocarpeae</taxon>
        <taxon>Microthlaspi</taxon>
    </lineage>
</organism>
<dbReference type="EMBL" id="CACVBM020001384">
    <property type="protein sequence ID" value="CAA7047866.1"/>
    <property type="molecule type" value="Genomic_DNA"/>
</dbReference>
<evidence type="ECO:0000313" key="2">
    <source>
        <dbReference type="Proteomes" id="UP000467841"/>
    </source>
</evidence>
<gene>
    <name evidence="1" type="ORF">MERR_LOCUS35101</name>
</gene>
<dbReference type="AlphaFoldDB" id="A0A6D2K7Q4"/>
<dbReference type="Proteomes" id="UP000467841">
    <property type="component" value="Unassembled WGS sequence"/>
</dbReference>
<accession>A0A6D2K7Q4</accession>
<comment type="caution">
    <text evidence="1">The sequence shown here is derived from an EMBL/GenBank/DDBJ whole genome shotgun (WGS) entry which is preliminary data.</text>
</comment>
<protein>
    <submittedName>
        <fullName evidence="1">Uncharacterized protein</fullName>
    </submittedName>
</protein>
<proteinExistence type="predicted"/>
<evidence type="ECO:0000313" key="1">
    <source>
        <dbReference type="EMBL" id="CAA7047866.1"/>
    </source>
</evidence>